<dbReference type="Proteomes" id="UP000069015">
    <property type="component" value="Chromosome 2"/>
</dbReference>
<name>A0A0U3ICM4_9GAMM</name>
<dbReference type="Gene3D" id="3.40.605.10">
    <property type="entry name" value="Aldehyde Dehydrogenase, Chain A, domain 1"/>
    <property type="match status" value="1"/>
</dbReference>
<dbReference type="PANTHER" id="PTHR43353:SF3">
    <property type="entry name" value="ALDEHYDE DEHYDROGENASE-RELATED"/>
    <property type="match status" value="1"/>
</dbReference>
<dbReference type="CDD" id="cd07129">
    <property type="entry name" value="ALDH_KGSADH"/>
    <property type="match status" value="1"/>
</dbReference>
<dbReference type="InterPro" id="IPR050740">
    <property type="entry name" value="Aldehyde_DH_Superfamily"/>
</dbReference>
<protein>
    <recommendedName>
        <fullName evidence="2">Aldehyde dehydrogenase domain-containing protein</fullName>
    </recommendedName>
</protein>
<keyword evidence="1" id="KW-0560">Oxidoreductase</keyword>
<reference evidence="3 4" key="1">
    <citation type="submission" date="2015-12" db="EMBL/GenBank/DDBJ databases">
        <title>Complete genome sequence of Pseudoalteromonas rubra SCSIO 6842, harboring a conjugative plasmid.</title>
        <authorList>
            <person name="Li B."/>
            <person name="Wang X."/>
        </authorList>
    </citation>
    <scope>NUCLEOTIDE SEQUENCE [LARGE SCALE GENOMIC DNA]</scope>
    <source>
        <strain evidence="3 4">SCSIO 6842</strain>
    </source>
</reference>
<dbReference type="AlphaFoldDB" id="A0A0U3ICM4"/>
<dbReference type="SUPFAM" id="SSF53720">
    <property type="entry name" value="ALDH-like"/>
    <property type="match status" value="1"/>
</dbReference>
<dbReference type="InterPro" id="IPR016163">
    <property type="entry name" value="Ald_DH_C"/>
</dbReference>
<accession>A0A0U3ICM4</accession>
<dbReference type="Gene3D" id="3.40.309.10">
    <property type="entry name" value="Aldehyde Dehydrogenase, Chain A, domain 2"/>
    <property type="match status" value="1"/>
</dbReference>
<dbReference type="RefSeq" id="WP_058798707.1">
    <property type="nucleotide sequence ID" value="NZ_CP013612.1"/>
</dbReference>
<proteinExistence type="predicted"/>
<organism evidence="3 4">
    <name type="scientific">Pseudoalteromonas rubra</name>
    <dbReference type="NCBI Taxonomy" id="43658"/>
    <lineage>
        <taxon>Bacteria</taxon>
        <taxon>Pseudomonadati</taxon>
        <taxon>Pseudomonadota</taxon>
        <taxon>Gammaproteobacteria</taxon>
        <taxon>Alteromonadales</taxon>
        <taxon>Pseudoalteromonadaceae</taxon>
        <taxon>Pseudoalteromonas</taxon>
    </lineage>
</organism>
<dbReference type="PANTHER" id="PTHR43353">
    <property type="entry name" value="SUCCINATE-SEMIALDEHYDE DEHYDROGENASE, MITOCHONDRIAL"/>
    <property type="match status" value="1"/>
</dbReference>
<evidence type="ECO:0000259" key="2">
    <source>
        <dbReference type="Pfam" id="PF00171"/>
    </source>
</evidence>
<sequence length="514" mass="54954">MSVLTGKHLIDGQWCAQSCESFSAYAPQMDEFISPQFHSAGAAEVNLAVQAAERGFEVIRQLSDHRRSELLTNIAQQLEYIRTPLVARCVRETGLPTGRVNGEIDRTKKQLLHFASLLMEGNWRRACSASSDVTSHPDLQLSSVPLGPVVVFSASNFPLAFSVAGGDTASALAAGCSVIVKAHPAHPGTSEMVADCILSALKHLDIPPCVFSLLQSKDHEAGVALVTNPAVKAAGFTGSIQGGRALFDIVSQRPEPIPFFGELGSTNPVFVFDSTFANGVDAFAQAFLSSMTQGAGQFCTSPGILVLQKSEHLDTLLTSLAAAIPSQAKQTMLTPHICSAYRRATKQRQSRSELNTLAVGRVAENAQSQAHIALFSVSAQDYLSNPELEHEVFGPSTLIVICQDFAEQLEVAKSLREHLASSVFSGPDTEDRQQIAQLVDALSLKVGRLVFNGFATGVEISPAMQHGGPYPSSTIAAITSVGSRAIERFMRPVCFQSMPVDYLPVVLTSATADQ</sequence>
<evidence type="ECO:0000313" key="3">
    <source>
        <dbReference type="EMBL" id="ALU45855.1"/>
    </source>
</evidence>
<evidence type="ECO:0000313" key="4">
    <source>
        <dbReference type="Proteomes" id="UP000069015"/>
    </source>
</evidence>
<dbReference type="InterPro" id="IPR015590">
    <property type="entry name" value="Aldehyde_DH_dom"/>
</dbReference>
<dbReference type="InterPro" id="IPR016161">
    <property type="entry name" value="Ald_DH/histidinol_DH"/>
</dbReference>
<gene>
    <name evidence="3" type="ORF">AT705_23300</name>
</gene>
<feature type="domain" description="Aldehyde dehydrogenase" evidence="2">
    <location>
        <begin position="17"/>
        <end position="470"/>
    </location>
</feature>
<dbReference type="GO" id="GO:0016620">
    <property type="term" value="F:oxidoreductase activity, acting on the aldehyde or oxo group of donors, NAD or NADP as acceptor"/>
    <property type="evidence" value="ECO:0007669"/>
    <property type="project" value="InterPro"/>
</dbReference>
<dbReference type="EMBL" id="CP013612">
    <property type="protein sequence ID" value="ALU45855.1"/>
    <property type="molecule type" value="Genomic_DNA"/>
</dbReference>
<dbReference type="InterPro" id="IPR044151">
    <property type="entry name" value="ALDH_KGSADH"/>
</dbReference>
<evidence type="ECO:0000256" key="1">
    <source>
        <dbReference type="ARBA" id="ARBA00023002"/>
    </source>
</evidence>
<dbReference type="InterPro" id="IPR016162">
    <property type="entry name" value="Ald_DH_N"/>
</dbReference>
<dbReference type="Pfam" id="PF00171">
    <property type="entry name" value="Aldedh"/>
    <property type="match status" value="1"/>
</dbReference>
<dbReference type="KEGG" id="prr:AT705_23300"/>